<keyword evidence="2" id="KW-1185">Reference proteome</keyword>
<dbReference type="EMBL" id="JAVDTF010000007">
    <property type="protein sequence ID" value="MDR6786499.1"/>
    <property type="molecule type" value="Genomic_DNA"/>
</dbReference>
<gene>
    <name evidence="1" type="ORF">J2X78_005094</name>
</gene>
<reference evidence="1" key="1">
    <citation type="submission" date="2023-07" db="EMBL/GenBank/DDBJ databases">
        <title>Sorghum-associated microbial communities from plants grown in Nebraska, USA.</title>
        <authorList>
            <person name="Schachtman D."/>
        </authorList>
    </citation>
    <scope>NUCLEOTIDE SEQUENCE</scope>
    <source>
        <strain evidence="1">2697</strain>
    </source>
</reference>
<protein>
    <submittedName>
        <fullName evidence="1">Uncharacterized protein</fullName>
    </submittedName>
</protein>
<name>A0ACC6L4S8_9SPHI</name>
<accession>A0ACC6L4S8</accession>
<comment type="caution">
    <text evidence="1">The sequence shown here is derived from an EMBL/GenBank/DDBJ whole genome shotgun (WGS) entry which is preliminary data.</text>
</comment>
<evidence type="ECO:0000313" key="1">
    <source>
        <dbReference type="EMBL" id="MDR6786499.1"/>
    </source>
</evidence>
<proteinExistence type="predicted"/>
<dbReference type="Proteomes" id="UP001246858">
    <property type="component" value="Unassembled WGS sequence"/>
</dbReference>
<evidence type="ECO:0000313" key="2">
    <source>
        <dbReference type="Proteomes" id="UP001246858"/>
    </source>
</evidence>
<organism evidence="1 2">
    <name type="scientific">Pedobacter africanus</name>
    <dbReference type="NCBI Taxonomy" id="151894"/>
    <lineage>
        <taxon>Bacteria</taxon>
        <taxon>Pseudomonadati</taxon>
        <taxon>Bacteroidota</taxon>
        <taxon>Sphingobacteriia</taxon>
        <taxon>Sphingobacteriales</taxon>
        <taxon>Sphingobacteriaceae</taxon>
        <taxon>Pedobacter</taxon>
    </lineage>
</organism>
<sequence length="123" mass="13875">MKTLNFKLPVRVSMKQIEVYLIGAIMVLAWFTLPTVIAGWDVTAGYIDQSIWLLVLLSLISFLLTVGLCWWLLQRFWVSAGLPDLNSMVLGFKGLRTWEQLGFYFACFVALLWAAVGVIVGVM</sequence>